<dbReference type="EMBL" id="VDCV01000017">
    <property type="protein sequence ID" value="KAB5516516.1"/>
    <property type="molecule type" value="Genomic_DNA"/>
</dbReference>
<keyword evidence="11" id="KW-0294">Fucose metabolism</keyword>
<reference evidence="16" key="1">
    <citation type="journal article" date="2019" name="Gigascience">
        <title>De novo genome assembly of the endangered Acer yangbiense, a plant species with extremely small populations endemic to Yunnan Province, China.</title>
        <authorList>
            <person name="Yang J."/>
            <person name="Wariss H.M."/>
            <person name="Tao L."/>
            <person name="Zhang R."/>
            <person name="Yun Q."/>
            <person name="Hollingsworth P."/>
            <person name="Dao Z."/>
            <person name="Luo G."/>
            <person name="Guo H."/>
            <person name="Ma Y."/>
            <person name="Sun W."/>
        </authorList>
    </citation>
    <scope>NUCLEOTIDE SEQUENCE [LARGE SCALE GENOMIC DNA]</scope>
    <source>
        <strain evidence="16">cv. br00</strain>
    </source>
</reference>
<evidence type="ECO:0000256" key="5">
    <source>
        <dbReference type="ARBA" id="ARBA00022679"/>
    </source>
</evidence>
<dbReference type="GO" id="GO:0005768">
    <property type="term" value="C:endosome"/>
    <property type="evidence" value="ECO:0007669"/>
    <property type="project" value="TreeGrafter"/>
</dbReference>
<comment type="subcellular location">
    <subcellularLocation>
        <location evidence="1">Membrane</location>
        <topology evidence="1">Single-pass type II membrane protein</topology>
    </subcellularLocation>
</comment>
<dbReference type="GO" id="GO:0005802">
    <property type="term" value="C:trans-Golgi network"/>
    <property type="evidence" value="ECO:0007669"/>
    <property type="project" value="TreeGrafter"/>
</dbReference>
<evidence type="ECO:0000256" key="14">
    <source>
        <dbReference type="SAM" id="MobiDB-lite"/>
    </source>
</evidence>
<dbReference type="InterPro" id="IPR019378">
    <property type="entry name" value="GDP-Fuc_O-FucTrfase"/>
</dbReference>
<keyword evidence="5" id="KW-0808">Transferase</keyword>
<evidence type="ECO:0000256" key="1">
    <source>
        <dbReference type="ARBA" id="ARBA00004606"/>
    </source>
</evidence>
<evidence type="ECO:0000256" key="7">
    <source>
        <dbReference type="ARBA" id="ARBA00022968"/>
    </source>
</evidence>
<gene>
    <name evidence="15" type="ORF">DKX38_027164</name>
</gene>
<evidence type="ECO:0000313" key="15">
    <source>
        <dbReference type="EMBL" id="KAB5516516.1"/>
    </source>
</evidence>
<accession>A0A5N5JD38</accession>
<feature type="region of interest" description="Disordered" evidence="14">
    <location>
        <begin position="640"/>
        <end position="696"/>
    </location>
</feature>
<keyword evidence="8" id="KW-1133">Transmembrane helix</keyword>
<keyword evidence="4" id="KW-0328">Glycosyltransferase</keyword>
<dbReference type="PANTHER" id="PTHR31741">
    <property type="entry name" value="OS02G0726500 PROTEIN-RELATED"/>
    <property type="match status" value="1"/>
</dbReference>
<name>A0A5N5JD38_9ROSI</name>
<evidence type="ECO:0000256" key="12">
    <source>
        <dbReference type="ARBA" id="ARBA00023277"/>
    </source>
</evidence>
<sequence>MKGEGKMVIMSKMKWVGLIGLVLSAFSLVVHFLLARYTVEGISDYQSSVTIFSWRPIFENPVFVKNYVNAAIKFLRFVFAVQCYKSPLYRRLWGQVRRLESFHPDANPRGYYAAWVPNLNMHTTDPRSESSGYVFVRIQGGFHEIRNSICDVVAISRLLNATLVIPEIQSTTSSKGISSEFKSFAYLYNEDQFMAALVKDVKVVKTLPQNLKGARRKKKIPSFRVPNSASPYFYLHHVLPVLNKHAVVELVVSEGGCLQAILPPHLEEYQRLRCRVAFHALRFRQEVQELATKMLHRLRAPGRPFIAFDPGMTRDALAYYGCAELFQDVHTELIQHKRAWMKKRGIVKGKLSVNSAKQRLNGSCPLMPEEVGILLRAYGYSWDTILYISGGEVFGGQRTLIPLHAMFENTVDRTSLSAAWELSRIYGREVNLIDTKLRPPPPVQEKKLGEWKNAGLRPHPLPPPPARPKYPHNIEGWWGWVAESDNEPESTVMELRTNAHKLLWEAIDYLICVEADVFIPGFDRDGKGRPNFASLVMGHRLYQSPASKTFRLDRKKVVKLLEENREHLYQANYTWLTSMRKHLRRSLIDGVIEASSKSKRFSFLSHPAPECSCLRYDPTKPVEASLGVMHSCPKWMDSEIQTQSKDKETEEDSDEDVSSSSGLFFKNNGGNNQNGGGELMKEESQLDDQEEIEGAD</sequence>
<proteinExistence type="inferred from homology"/>
<evidence type="ECO:0000256" key="2">
    <source>
        <dbReference type="ARBA" id="ARBA00004881"/>
    </source>
</evidence>
<evidence type="ECO:0000313" key="16">
    <source>
        <dbReference type="Proteomes" id="UP000326939"/>
    </source>
</evidence>
<comment type="caution">
    <text evidence="15">The sequence shown here is derived from an EMBL/GenBank/DDBJ whole genome shotgun (WGS) entry which is preliminary data.</text>
</comment>
<keyword evidence="6" id="KW-0812">Transmembrane</keyword>
<evidence type="ECO:0000256" key="9">
    <source>
        <dbReference type="ARBA" id="ARBA00023136"/>
    </source>
</evidence>
<dbReference type="GO" id="GO:0016757">
    <property type="term" value="F:glycosyltransferase activity"/>
    <property type="evidence" value="ECO:0007669"/>
    <property type="project" value="UniProtKB-KW"/>
</dbReference>
<dbReference type="GO" id="GO:0016020">
    <property type="term" value="C:membrane"/>
    <property type="evidence" value="ECO:0007669"/>
    <property type="project" value="UniProtKB-SubCell"/>
</dbReference>
<dbReference type="AlphaFoldDB" id="A0A5N5JD38"/>
<dbReference type="Pfam" id="PF10250">
    <property type="entry name" value="O-FucT"/>
    <property type="match status" value="1"/>
</dbReference>
<keyword evidence="12" id="KW-0119">Carbohydrate metabolism</keyword>
<protein>
    <recommendedName>
        <fullName evidence="13">O-fucosyltransferase family protein</fullName>
    </recommendedName>
</protein>
<evidence type="ECO:0000256" key="3">
    <source>
        <dbReference type="ARBA" id="ARBA00007737"/>
    </source>
</evidence>
<keyword evidence="7" id="KW-0735">Signal-anchor</keyword>
<dbReference type="PANTHER" id="PTHR31741:SF46">
    <property type="entry name" value="O-FUCOSYLTRANSFERASE 27"/>
    <property type="match status" value="1"/>
</dbReference>
<dbReference type="GO" id="GO:0006004">
    <property type="term" value="P:fucose metabolic process"/>
    <property type="evidence" value="ECO:0007669"/>
    <property type="project" value="UniProtKB-KW"/>
</dbReference>
<evidence type="ECO:0000256" key="8">
    <source>
        <dbReference type="ARBA" id="ARBA00022989"/>
    </source>
</evidence>
<keyword evidence="16" id="KW-1185">Reference proteome</keyword>
<organism evidence="15 16">
    <name type="scientific">Salix brachista</name>
    <dbReference type="NCBI Taxonomy" id="2182728"/>
    <lineage>
        <taxon>Eukaryota</taxon>
        <taxon>Viridiplantae</taxon>
        <taxon>Streptophyta</taxon>
        <taxon>Embryophyta</taxon>
        <taxon>Tracheophyta</taxon>
        <taxon>Spermatophyta</taxon>
        <taxon>Magnoliopsida</taxon>
        <taxon>eudicotyledons</taxon>
        <taxon>Gunneridae</taxon>
        <taxon>Pentapetalae</taxon>
        <taxon>rosids</taxon>
        <taxon>fabids</taxon>
        <taxon>Malpighiales</taxon>
        <taxon>Salicaceae</taxon>
        <taxon>Saliceae</taxon>
        <taxon>Salix</taxon>
    </lineage>
</organism>
<evidence type="ECO:0000256" key="10">
    <source>
        <dbReference type="ARBA" id="ARBA00023180"/>
    </source>
</evidence>
<feature type="compositionally biased region" description="Acidic residues" evidence="14">
    <location>
        <begin position="685"/>
        <end position="696"/>
    </location>
</feature>
<evidence type="ECO:0000256" key="11">
    <source>
        <dbReference type="ARBA" id="ARBA00023253"/>
    </source>
</evidence>
<dbReference type="Proteomes" id="UP000326939">
    <property type="component" value="Chromosome 17"/>
</dbReference>
<evidence type="ECO:0000256" key="4">
    <source>
        <dbReference type="ARBA" id="ARBA00022676"/>
    </source>
</evidence>
<comment type="similarity">
    <text evidence="3">Belongs to the glycosyltransferase GT106 family.</text>
</comment>
<comment type="pathway">
    <text evidence="2">Glycan metabolism.</text>
</comment>
<keyword evidence="9" id="KW-0472">Membrane</keyword>
<evidence type="ECO:0000256" key="13">
    <source>
        <dbReference type="ARBA" id="ARBA00030350"/>
    </source>
</evidence>
<keyword evidence="10" id="KW-0325">Glycoprotein</keyword>
<evidence type="ECO:0000256" key="6">
    <source>
        <dbReference type="ARBA" id="ARBA00022692"/>
    </source>
</evidence>